<dbReference type="InterPro" id="IPR036291">
    <property type="entry name" value="NAD(P)-bd_dom_sf"/>
</dbReference>
<organism evidence="5 6">
    <name type="scientific">Puccinia striiformis</name>
    <dbReference type="NCBI Taxonomy" id="27350"/>
    <lineage>
        <taxon>Eukaryota</taxon>
        <taxon>Fungi</taxon>
        <taxon>Dikarya</taxon>
        <taxon>Basidiomycota</taxon>
        <taxon>Pucciniomycotina</taxon>
        <taxon>Pucciniomycetes</taxon>
        <taxon>Pucciniales</taxon>
        <taxon>Pucciniaceae</taxon>
        <taxon>Puccinia</taxon>
    </lineage>
</organism>
<feature type="domain" description="Peroxisomal multifunctional enzyme type 2-like N-terminal" evidence="4">
    <location>
        <begin position="172"/>
        <end position="203"/>
    </location>
</feature>
<dbReference type="Gene3D" id="3.10.129.10">
    <property type="entry name" value="Hotdog Thioesterase"/>
    <property type="match status" value="1"/>
</dbReference>
<dbReference type="PANTHER" id="PTHR45024:SF2">
    <property type="entry name" value="SCP2 DOMAIN-CONTAINING PROTEIN"/>
    <property type="match status" value="1"/>
</dbReference>
<protein>
    <recommendedName>
        <fullName evidence="4">Peroxisomal multifunctional enzyme type 2-like N-terminal domain-containing protein</fullName>
    </recommendedName>
</protein>
<evidence type="ECO:0000256" key="1">
    <source>
        <dbReference type="ARBA" id="ARBA00006484"/>
    </source>
</evidence>
<evidence type="ECO:0000256" key="3">
    <source>
        <dbReference type="SAM" id="MobiDB-lite"/>
    </source>
</evidence>
<keyword evidence="6" id="KW-1185">Reference proteome</keyword>
<dbReference type="VEuPathDB" id="FungiDB:PSHT_10434"/>
<dbReference type="GO" id="GO:0016491">
    <property type="term" value="F:oxidoreductase activity"/>
    <property type="evidence" value="ECO:0007669"/>
    <property type="project" value="UniProtKB-KW"/>
</dbReference>
<dbReference type="PANTHER" id="PTHR45024">
    <property type="entry name" value="DEHYDROGENASES, SHORT CHAIN"/>
    <property type="match status" value="1"/>
</dbReference>
<dbReference type="EMBL" id="PKSL01000011">
    <property type="protein sequence ID" value="POW15706.1"/>
    <property type="molecule type" value="Genomic_DNA"/>
</dbReference>
<dbReference type="Proteomes" id="UP000239156">
    <property type="component" value="Unassembled WGS sequence"/>
</dbReference>
<feature type="non-terminal residue" evidence="5">
    <location>
        <position position="1"/>
    </location>
</feature>
<evidence type="ECO:0000256" key="2">
    <source>
        <dbReference type="ARBA" id="ARBA00023002"/>
    </source>
</evidence>
<dbReference type="SUPFAM" id="SSF51735">
    <property type="entry name" value="NAD(P)-binding Rossmann-fold domains"/>
    <property type="match status" value="1"/>
</dbReference>
<keyword evidence="2" id="KW-0560">Oxidoreductase</keyword>
<dbReference type="SUPFAM" id="SSF54637">
    <property type="entry name" value="Thioesterase/thiol ester dehydrase-isomerase"/>
    <property type="match status" value="1"/>
</dbReference>
<feature type="non-terminal residue" evidence="5">
    <location>
        <position position="203"/>
    </location>
</feature>
<evidence type="ECO:0000313" key="6">
    <source>
        <dbReference type="Proteomes" id="UP000239156"/>
    </source>
</evidence>
<proteinExistence type="inferred from homology"/>
<dbReference type="InterPro" id="IPR054357">
    <property type="entry name" value="MFE-2_N"/>
</dbReference>
<gene>
    <name evidence="5" type="ORF">PSTT_02019</name>
</gene>
<evidence type="ECO:0000313" key="5">
    <source>
        <dbReference type="EMBL" id="POW15706.1"/>
    </source>
</evidence>
<dbReference type="VEuPathDB" id="FungiDB:PSTT_02019"/>
<dbReference type="Gene3D" id="3.40.50.720">
    <property type="entry name" value="NAD(P)-binding Rossmann-like Domain"/>
    <property type="match status" value="1"/>
</dbReference>
<dbReference type="InterPro" id="IPR051687">
    <property type="entry name" value="Peroxisomal_Beta-Oxidation"/>
</dbReference>
<reference evidence="5" key="1">
    <citation type="submission" date="2017-12" db="EMBL/GenBank/DDBJ databases">
        <title>Gene loss provides genomic basis for host adaptation in cereal stripe rust fungi.</title>
        <authorList>
            <person name="Xia C."/>
        </authorList>
    </citation>
    <scope>NUCLEOTIDE SEQUENCE [LARGE SCALE GENOMIC DNA]</scope>
    <source>
        <strain evidence="5">93-210</strain>
    </source>
</reference>
<dbReference type="Pfam" id="PF22622">
    <property type="entry name" value="MFE-2_hydrat-2_N"/>
    <property type="match status" value="1"/>
</dbReference>
<name>A0A2S4W1R7_9BASI</name>
<feature type="region of interest" description="Disordered" evidence="3">
    <location>
        <begin position="135"/>
        <end position="154"/>
    </location>
</feature>
<accession>A0A2S4W1R7</accession>
<sequence>SDLKLASSLLSVENGQKVVNAALESYGKLHEVINNTGIFPMKAYTHDRILNTTSDVGIHATIWPDEMVQAFKPDHVAPLVGFLTSEANQDTTGKIYEVSAGWCAAVRWQRSFGYSRIDVPSKALEQIVANFGAKGESKASSTGDSTAEDYADSEDSELVATAKKVVPDPMEYTFTEKDCILYNLGIGAHKKKLEYVYEANEDF</sequence>
<dbReference type="InterPro" id="IPR029069">
    <property type="entry name" value="HotDog_dom_sf"/>
</dbReference>
<comment type="similarity">
    <text evidence="1">Belongs to the short-chain dehydrogenases/reductases (SDR) family.</text>
</comment>
<comment type="caution">
    <text evidence="5">The sequence shown here is derived from an EMBL/GenBank/DDBJ whole genome shotgun (WGS) entry which is preliminary data.</text>
</comment>
<dbReference type="AlphaFoldDB" id="A0A2S4W1R7"/>
<evidence type="ECO:0000259" key="4">
    <source>
        <dbReference type="Pfam" id="PF22622"/>
    </source>
</evidence>